<proteinExistence type="inferred from homology"/>
<evidence type="ECO:0000256" key="1">
    <source>
        <dbReference type="ARBA" id="ARBA00001946"/>
    </source>
</evidence>
<evidence type="ECO:0000256" key="7">
    <source>
        <dbReference type="ARBA" id="ARBA00022695"/>
    </source>
</evidence>
<dbReference type="SUPFAM" id="SSF53098">
    <property type="entry name" value="Ribonuclease H-like"/>
    <property type="match status" value="1"/>
</dbReference>
<dbReference type="SMR" id="A0A482XPC8"/>
<dbReference type="GO" id="GO:0042645">
    <property type="term" value="C:mitochondrial nucleoid"/>
    <property type="evidence" value="ECO:0007669"/>
    <property type="project" value="UniProtKB-SubCell"/>
</dbReference>
<evidence type="ECO:0000256" key="14">
    <source>
        <dbReference type="ARBA" id="ARBA00031966"/>
    </source>
</evidence>
<dbReference type="FunCoup" id="A0A482XPC8">
    <property type="interactions" value="342"/>
</dbReference>
<keyword evidence="11" id="KW-0238">DNA-binding</keyword>
<comment type="cofactor">
    <cofactor evidence="1">
        <name>Mg(2+)</name>
        <dbReference type="ChEBI" id="CHEBI:18420"/>
    </cofactor>
</comment>
<dbReference type="InParanoid" id="A0A482XPC8"/>
<dbReference type="STRING" id="195883.A0A482XPC8"/>
<evidence type="ECO:0000256" key="2">
    <source>
        <dbReference type="ARBA" id="ARBA00004436"/>
    </source>
</evidence>
<evidence type="ECO:0000256" key="4">
    <source>
        <dbReference type="ARBA" id="ARBA00012417"/>
    </source>
</evidence>
<dbReference type="PRINTS" id="PR00867">
    <property type="entry name" value="DNAPOLG"/>
</dbReference>
<comment type="caution">
    <text evidence="17">The sequence shown here is derived from an EMBL/GenBank/DDBJ whole genome shotgun (WGS) entry which is preliminary data.</text>
</comment>
<evidence type="ECO:0000313" key="18">
    <source>
        <dbReference type="Proteomes" id="UP000291343"/>
    </source>
</evidence>
<dbReference type="PANTHER" id="PTHR10267:SF0">
    <property type="entry name" value="DNA POLYMERASE SUBUNIT GAMMA-1"/>
    <property type="match status" value="1"/>
</dbReference>
<evidence type="ECO:0000256" key="3">
    <source>
        <dbReference type="ARBA" id="ARBA00007705"/>
    </source>
</evidence>
<dbReference type="InterPro" id="IPR001098">
    <property type="entry name" value="DNA-dir_DNA_pol_A_palm_dom"/>
</dbReference>
<dbReference type="EC" id="2.7.7.7" evidence="4"/>
<comment type="subcellular location">
    <subcellularLocation>
        <location evidence="2">Mitochondrion matrix</location>
        <location evidence="2">Mitochondrion nucleoid</location>
    </subcellularLocation>
</comment>
<dbReference type="AlphaFoldDB" id="A0A482XPC8"/>
<reference evidence="17 18" key="1">
    <citation type="journal article" date="2017" name="Gigascience">
        <title>Genome sequence of the small brown planthopper, Laodelphax striatellus.</title>
        <authorList>
            <person name="Zhu J."/>
            <person name="Jiang F."/>
            <person name="Wang X."/>
            <person name="Yang P."/>
            <person name="Bao Y."/>
            <person name="Zhao W."/>
            <person name="Wang W."/>
            <person name="Lu H."/>
            <person name="Wang Q."/>
            <person name="Cui N."/>
            <person name="Li J."/>
            <person name="Chen X."/>
            <person name="Luo L."/>
            <person name="Yu J."/>
            <person name="Kang L."/>
            <person name="Cui F."/>
        </authorList>
    </citation>
    <scope>NUCLEOTIDE SEQUENCE [LARGE SCALE GENOMIC DNA]</scope>
    <source>
        <strain evidence="17">Lst14</strain>
    </source>
</reference>
<evidence type="ECO:0000256" key="6">
    <source>
        <dbReference type="ARBA" id="ARBA00022679"/>
    </source>
</evidence>
<evidence type="ECO:0000256" key="8">
    <source>
        <dbReference type="ARBA" id="ARBA00022705"/>
    </source>
</evidence>
<evidence type="ECO:0000256" key="12">
    <source>
        <dbReference type="ARBA" id="ARBA00023128"/>
    </source>
</evidence>
<dbReference type="GO" id="GO:0005760">
    <property type="term" value="C:gamma DNA polymerase complex"/>
    <property type="evidence" value="ECO:0007669"/>
    <property type="project" value="InterPro"/>
</dbReference>
<keyword evidence="9" id="KW-0460">Magnesium</keyword>
<evidence type="ECO:0000256" key="9">
    <source>
        <dbReference type="ARBA" id="ARBA00022842"/>
    </source>
</evidence>
<accession>A0A482XPC8</accession>
<dbReference type="SUPFAM" id="SSF56672">
    <property type="entry name" value="DNA/RNA polymerases"/>
    <property type="match status" value="1"/>
</dbReference>
<protein>
    <recommendedName>
        <fullName evidence="5">DNA polymerase subunit gamma-1</fullName>
        <ecNumber evidence="4">2.7.7.7</ecNumber>
    </recommendedName>
    <alternativeName>
        <fullName evidence="14">Mitochondrial DNA polymerase catalytic subunit</fullName>
    </alternativeName>
</protein>
<dbReference type="Pfam" id="PF00476">
    <property type="entry name" value="DNA_pol_A"/>
    <property type="match status" value="1"/>
</dbReference>
<dbReference type="Gene3D" id="1.10.150.20">
    <property type="entry name" value="5' to 3' exonuclease, C-terminal subdomain"/>
    <property type="match status" value="1"/>
</dbReference>
<gene>
    <name evidence="17" type="ORF">LSTR_LSTR014951</name>
</gene>
<keyword evidence="13" id="KW-1135">Mitochondrion nucleoid</keyword>
<dbReference type="Gene3D" id="3.30.70.370">
    <property type="match status" value="1"/>
</dbReference>
<comment type="similarity">
    <text evidence="3">Belongs to the DNA polymerase type-A family.</text>
</comment>
<dbReference type="FunFam" id="3.30.420.390:FF:000001">
    <property type="entry name" value="DNA polymerase gamma, catalytic subunit"/>
    <property type="match status" value="1"/>
</dbReference>
<dbReference type="GO" id="GO:0003677">
    <property type="term" value="F:DNA binding"/>
    <property type="evidence" value="ECO:0007669"/>
    <property type="project" value="UniProtKB-KW"/>
</dbReference>
<evidence type="ECO:0000256" key="13">
    <source>
        <dbReference type="ARBA" id="ARBA00023271"/>
    </source>
</evidence>
<dbReference type="InterPro" id="IPR002297">
    <property type="entry name" value="DNA-dir_DNA_pol_A_mt"/>
</dbReference>
<evidence type="ECO:0000256" key="11">
    <source>
        <dbReference type="ARBA" id="ARBA00023125"/>
    </source>
</evidence>
<keyword evidence="12" id="KW-0496">Mitochondrion</keyword>
<dbReference type="SMART" id="SM00482">
    <property type="entry name" value="POLAc"/>
    <property type="match status" value="1"/>
</dbReference>
<dbReference type="Proteomes" id="UP000291343">
    <property type="component" value="Unassembled WGS sequence"/>
</dbReference>
<dbReference type="EMBL" id="QKKF02004422">
    <property type="protein sequence ID" value="RZF47360.1"/>
    <property type="molecule type" value="Genomic_DNA"/>
</dbReference>
<keyword evidence="7" id="KW-0548">Nucleotidyltransferase</keyword>
<dbReference type="GO" id="GO:0003887">
    <property type="term" value="F:DNA-directed DNA polymerase activity"/>
    <property type="evidence" value="ECO:0007669"/>
    <property type="project" value="UniProtKB-KW"/>
</dbReference>
<keyword evidence="6" id="KW-0808">Transferase</keyword>
<feature type="domain" description="DNA-directed DNA polymerase family A palm" evidence="16">
    <location>
        <begin position="884"/>
        <end position="1142"/>
    </location>
</feature>
<dbReference type="PANTHER" id="PTHR10267">
    <property type="entry name" value="DNA POLYMERASE SUBUNIT GAMMA-1"/>
    <property type="match status" value="1"/>
</dbReference>
<organism evidence="17 18">
    <name type="scientific">Laodelphax striatellus</name>
    <name type="common">Small brown planthopper</name>
    <name type="synonym">Delphax striatella</name>
    <dbReference type="NCBI Taxonomy" id="195883"/>
    <lineage>
        <taxon>Eukaryota</taxon>
        <taxon>Metazoa</taxon>
        <taxon>Ecdysozoa</taxon>
        <taxon>Arthropoda</taxon>
        <taxon>Hexapoda</taxon>
        <taxon>Insecta</taxon>
        <taxon>Pterygota</taxon>
        <taxon>Neoptera</taxon>
        <taxon>Paraneoptera</taxon>
        <taxon>Hemiptera</taxon>
        <taxon>Auchenorrhyncha</taxon>
        <taxon>Fulgoroidea</taxon>
        <taxon>Delphacidae</taxon>
        <taxon>Criomorphinae</taxon>
        <taxon>Laodelphax</taxon>
    </lineage>
</organism>
<dbReference type="FunFam" id="1.10.150.20:FF:000024">
    <property type="entry name" value="DNA polymerase gamma, catalytic subunit"/>
    <property type="match status" value="1"/>
</dbReference>
<keyword evidence="18" id="KW-1185">Reference proteome</keyword>
<evidence type="ECO:0000256" key="5">
    <source>
        <dbReference type="ARBA" id="ARBA00015350"/>
    </source>
</evidence>
<dbReference type="InterPro" id="IPR019760">
    <property type="entry name" value="DNA-dir_DNA_pol_A_CS"/>
</dbReference>
<evidence type="ECO:0000256" key="10">
    <source>
        <dbReference type="ARBA" id="ARBA00022932"/>
    </source>
</evidence>
<dbReference type="InterPro" id="IPR041336">
    <property type="entry name" value="DNApol_Exo"/>
</dbReference>
<sequence>MQICSIVSSKQFASCNGKYVFVASARRLISGNGKKEAFEKTCNSNVLVGSLDSNWNDNNNNNGLEECGQEEDIVPELKNEKKQEKVCGGKVRYNDFNIQMLSKSLFNQLFGDVNLKSDCKLINSSLEELRKHNLLTKQEEVSDVAIDLPKLKGGNLEEHFWNIGEEQCGAYRKLVEDLISGEAPSVPQNWVFKPGWTKYSENGCESVHFPQEKALVFDVEVCMSEGEMPTMATAVGKKAWYSWVSPDLVDGGKKYNIGNRTYTTDRLIPVESGPKTYGFDLKRKLKDPMIVIGHNVSFDRARIKEQYWLEKTGSRFLDTMSMHVCVSGVTSYQKALLKSGNRIDGENDWMNFSSLNSLSKVHHLYCGTELEKEKRDIFVTGTLTDVRNEFQSLMAYCAGDTLATFNILVKLFPMFLERFPHPVTLAGMLELGSAYLPVNDNWTRYIDDSNRTFYDYENETKHLLTQRANHACSLLEGDKYKEDLWLWDQDWTVQHLSLKKSAKSNLKNNEDNIVVSQEGETTKKKSRKSKKKENESVSQDEEQPSSEIDSKKLKQVNKLQEMIDSKSEVLSNQPHVLLDEIESNEFASEQDESSIALDKKFNHLMNMQHMFPKKVPHLPGYPLWYRKLCLKFGSENWIPGPVLISTGMQVAPKLLSLTWKSMPLHYIRGEGWGYLVPYETNIKVENDQLIPKDKFIDYCKSVKNSVICSCKKIEGVERKEKVVDKEKIHEEVQTSLVRFICNKLPNKKLTKKQKEDKLCLEQISRDKIIGFIKLPHKNGKDLNVGNPLAKDFVSKFSENELGSSDEKAQRIIQISRMLSYWRNNKDRVEGQIVVWLGRKDIEPDLQGLGLGAILPQVISCGTLTRRAVERTWMTASNAVDDRIGSELRAMIQAPSGYNFVGADVDAQELWIASLIGDAYHAKQHGATPFGWMTLSGRKSDSTDMHSVTAKAVGITRSDAKVINYARIYGAGQNFAERLLKQFNPDMSVEDAKHKAKKMFVMTKGKRVYKLLDNVLPDNDKREFTKFGAREICRLYGKNYDELFEAPKWVEGSESAMFNRLEEIAASDEPETPFLGCRLSRALEPNRDTEDQFVPTRINWVVQSGAVDFLHLMLVSMKWLMGEHARFCLSFHDEVRYLVKSDVKYQTALALHITNLLVRAFCVRRLGMSDLPRSVAFFSSVEVDTVLRKEADNECITPSNPFGLDKGYGVLPGESLDIDAALKKANGVIGVHHPATGECTD</sequence>
<dbReference type="OrthoDB" id="5588663at2759"/>
<name>A0A482XPC8_LAOST</name>
<keyword evidence="10" id="KW-0239">DNA-directed DNA polymerase</keyword>
<evidence type="ECO:0000259" key="16">
    <source>
        <dbReference type="SMART" id="SM00482"/>
    </source>
</evidence>
<dbReference type="Pfam" id="PF18136">
    <property type="entry name" value="DNApol_Exo"/>
    <property type="match status" value="1"/>
</dbReference>
<keyword evidence="8" id="KW-0235">DNA replication</keyword>
<dbReference type="Gene3D" id="3.30.420.390">
    <property type="match status" value="1"/>
</dbReference>
<feature type="region of interest" description="Disordered" evidence="15">
    <location>
        <begin position="509"/>
        <end position="553"/>
    </location>
</feature>
<dbReference type="PROSITE" id="PS00447">
    <property type="entry name" value="DNA_POLYMERASE_A"/>
    <property type="match status" value="1"/>
</dbReference>
<dbReference type="InterPro" id="IPR012337">
    <property type="entry name" value="RNaseH-like_sf"/>
</dbReference>
<dbReference type="GO" id="GO:0008408">
    <property type="term" value="F:3'-5' exonuclease activity"/>
    <property type="evidence" value="ECO:0007669"/>
    <property type="project" value="TreeGrafter"/>
</dbReference>
<dbReference type="GO" id="GO:0006264">
    <property type="term" value="P:mitochondrial DNA replication"/>
    <property type="evidence" value="ECO:0007669"/>
    <property type="project" value="TreeGrafter"/>
</dbReference>
<evidence type="ECO:0000313" key="17">
    <source>
        <dbReference type="EMBL" id="RZF47360.1"/>
    </source>
</evidence>
<evidence type="ECO:0000256" key="15">
    <source>
        <dbReference type="SAM" id="MobiDB-lite"/>
    </source>
</evidence>
<dbReference type="InterPro" id="IPR043502">
    <property type="entry name" value="DNA/RNA_pol_sf"/>
</dbReference>